<keyword evidence="9" id="KW-1185">Reference proteome</keyword>
<dbReference type="FunFam" id="2.20.70.10:FF:000066">
    <property type="entry name" value="Peptidyl-prolyl cis-trans isomerase"/>
    <property type="match status" value="1"/>
</dbReference>
<evidence type="ECO:0000256" key="3">
    <source>
        <dbReference type="ARBA" id="ARBA00023235"/>
    </source>
</evidence>
<dbReference type="FunFam" id="3.10.50.40:FF:000026">
    <property type="entry name" value="Peptidyl-prolyl cis-trans isomerase"/>
    <property type="match status" value="1"/>
</dbReference>
<dbReference type="InterPro" id="IPR046357">
    <property type="entry name" value="PPIase_dom_sf"/>
</dbReference>
<dbReference type="EC" id="5.2.1.8" evidence="5"/>
<sequence>MVPIPLSLFTSTFPLHINTQQHSKTLLTYDNKAETGLPSGWEVRHSQSKNLPYYFNESQKLSRWEPPQGTDTEKLKKYMAEHHSAPEAQPGMNGSGKIRASHLLVKHRDSRRPSSWREADITRTKEDAMRIISDYETRIKNGEKLKDLARSESDCSSARKEGDLGFFGRGDMQKEFEEAAFRLKPGEVSGVVETASGLHLIQRQVSLTPFFKMIDVITDSSTNPALPQDHKPTKESIALTIGGTDVKAKVIMPNKLILKLDKAAALGSVPSKSAVAMAEEFPPRVTPRVT</sequence>
<evidence type="ECO:0000256" key="2">
    <source>
        <dbReference type="ARBA" id="ARBA00023110"/>
    </source>
</evidence>
<evidence type="ECO:0000259" key="7">
    <source>
        <dbReference type="PROSITE" id="PS50198"/>
    </source>
</evidence>
<dbReference type="PROSITE" id="PS01159">
    <property type="entry name" value="WW_DOMAIN_1"/>
    <property type="match status" value="1"/>
</dbReference>
<dbReference type="Pfam" id="PF00639">
    <property type="entry name" value="Rotamase"/>
    <property type="match status" value="1"/>
</dbReference>
<evidence type="ECO:0000259" key="6">
    <source>
        <dbReference type="PROSITE" id="PS50020"/>
    </source>
</evidence>
<evidence type="ECO:0000313" key="8">
    <source>
        <dbReference type="EMBL" id="TVY15487.1"/>
    </source>
</evidence>
<evidence type="ECO:0000256" key="5">
    <source>
        <dbReference type="RuleBase" id="RU363014"/>
    </source>
</evidence>
<comment type="caution">
    <text evidence="8">The sequence shown here is derived from an EMBL/GenBank/DDBJ whole genome shotgun (WGS) entry which is preliminary data.</text>
</comment>
<proteinExistence type="predicted"/>
<dbReference type="PROSITE" id="PS50198">
    <property type="entry name" value="PPIC_PPIASE_2"/>
    <property type="match status" value="1"/>
</dbReference>
<gene>
    <name evidence="8" type="primary">ssp-1</name>
    <name evidence="8" type="ORF">LARI1_G003596</name>
</gene>
<accession>A0A8T9B717</accession>
<evidence type="ECO:0000256" key="4">
    <source>
        <dbReference type="PROSITE-ProRule" id="PRU00278"/>
    </source>
</evidence>
<dbReference type="SUPFAM" id="SSF54534">
    <property type="entry name" value="FKBP-like"/>
    <property type="match status" value="1"/>
</dbReference>
<name>A0A8T9B717_9HELO</name>
<reference evidence="8 9" key="1">
    <citation type="submission" date="2018-05" db="EMBL/GenBank/DDBJ databases">
        <title>Whole genome sequencing for identification of molecular markers to develop diagnostic detection tools for the regulated plant pathogen Lachnellula willkommii.</title>
        <authorList>
            <person name="Giroux E."/>
            <person name="Bilodeau G."/>
        </authorList>
    </citation>
    <scope>NUCLEOTIDE SEQUENCE [LARGE SCALE GENOMIC DNA]</scope>
    <source>
        <strain evidence="8 9">CBS 203.66</strain>
    </source>
</reference>
<feature type="domain" description="WW" evidence="6">
    <location>
        <begin position="35"/>
        <end position="69"/>
    </location>
</feature>
<dbReference type="GO" id="GO:0060261">
    <property type="term" value="P:positive regulation of transcription initiation by RNA polymerase II"/>
    <property type="evidence" value="ECO:0007669"/>
    <property type="project" value="UniProtKB-ARBA"/>
</dbReference>
<dbReference type="InterPro" id="IPR000297">
    <property type="entry name" value="PPIase_PpiC"/>
</dbReference>
<dbReference type="GO" id="GO:0005829">
    <property type="term" value="C:cytosol"/>
    <property type="evidence" value="ECO:0007669"/>
    <property type="project" value="TreeGrafter"/>
</dbReference>
<dbReference type="EMBL" id="QGMF01000495">
    <property type="protein sequence ID" value="TVY15487.1"/>
    <property type="molecule type" value="Genomic_DNA"/>
</dbReference>
<dbReference type="InterPro" id="IPR051370">
    <property type="entry name" value="PPIase_Pin1"/>
</dbReference>
<dbReference type="Gene3D" id="2.20.70.10">
    <property type="match status" value="1"/>
</dbReference>
<dbReference type="SMART" id="SM00456">
    <property type="entry name" value="WW"/>
    <property type="match status" value="1"/>
</dbReference>
<dbReference type="PANTHER" id="PTHR10657:SF4">
    <property type="entry name" value="PEPTIDYL-PROLYL CIS-TRANS ISOMERASE-RELATED"/>
    <property type="match status" value="1"/>
</dbReference>
<dbReference type="AlphaFoldDB" id="A0A8T9B717"/>
<dbReference type="GO" id="GO:0005634">
    <property type="term" value="C:nucleus"/>
    <property type="evidence" value="ECO:0007669"/>
    <property type="project" value="TreeGrafter"/>
</dbReference>
<dbReference type="GO" id="GO:0003755">
    <property type="term" value="F:peptidyl-prolyl cis-trans isomerase activity"/>
    <property type="evidence" value="ECO:0007669"/>
    <property type="project" value="UniProtKB-UniRule"/>
</dbReference>
<dbReference type="Proteomes" id="UP000469559">
    <property type="component" value="Unassembled WGS sequence"/>
</dbReference>
<comment type="catalytic activity">
    <reaction evidence="1 5">
        <text>[protein]-peptidylproline (omega=180) = [protein]-peptidylproline (omega=0)</text>
        <dbReference type="Rhea" id="RHEA:16237"/>
        <dbReference type="Rhea" id="RHEA-COMP:10747"/>
        <dbReference type="Rhea" id="RHEA-COMP:10748"/>
        <dbReference type="ChEBI" id="CHEBI:83833"/>
        <dbReference type="ChEBI" id="CHEBI:83834"/>
        <dbReference type="EC" id="5.2.1.8"/>
    </reaction>
</comment>
<evidence type="ECO:0000256" key="1">
    <source>
        <dbReference type="ARBA" id="ARBA00000971"/>
    </source>
</evidence>
<dbReference type="InterPro" id="IPR001202">
    <property type="entry name" value="WW_dom"/>
</dbReference>
<feature type="domain" description="PpiC" evidence="7">
    <location>
        <begin position="95"/>
        <end position="205"/>
    </location>
</feature>
<keyword evidence="3 4" id="KW-0413">Isomerase</keyword>
<keyword evidence="2 4" id="KW-0697">Rotamase</keyword>
<dbReference type="PROSITE" id="PS50020">
    <property type="entry name" value="WW_DOMAIN_2"/>
    <property type="match status" value="1"/>
</dbReference>
<dbReference type="OrthoDB" id="2530521at2759"/>
<organism evidence="8 9">
    <name type="scientific">Lachnellula arida</name>
    <dbReference type="NCBI Taxonomy" id="1316785"/>
    <lineage>
        <taxon>Eukaryota</taxon>
        <taxon>Fungi</taxon>
        <taxon>Dikarya</taxon>
        <taxon>Ascomycota</taxon>
        <taxon>Pezizomycotina</taxon>
        <taxon>Leotiomycetes</taxon>
        <taxon>Helotiales</taxon>
        <taxon>Lachnaceae</taxon>
        <taxon>Lachnellula</taxon>
    </lineage>
</organism>
<dbReference type="InterPro" id="IPR036020">
    <property type="entry name" value="WW_dom_sf"/>
</dbReference>
<dbReference type="PANTHER" id="PTHR10657">
    <property type="entry name" value="PEPTIDYL-PROLYL CIS-TRANS ISOMERASE"/>
    <property type="match status" value="1"/>
</dbReference>
<dbReference type="Gene3D" id="3.10.50.40">
    <property type="match status" value="1"/>
</dbReference>
<evidence type="ECO:0000313" key="9">
    <source>
        <dbReference type="Proteomes" id="UP000469559"/>
    </source>
</evidence>
<protein>
    <recommendedName>
        <fullName evidence="5">Peptidyl-prolyl cis-trans isomerase</fullName>
        <ecNumber evidence="5">5.2.1.8</ecNumber>
    </recommendedName>
</protein>
<dbReference type="CDD" id="cd00201">
    <property type="entry name" value="WW"/>
    <property type="match status" value="1"/>
</dbReference>
<dbReference type="Pfam" id="PF00397">
    <property type="entry name" value="WW"/>
    <property type="match status" value="1"/>
</dbReference>
<dbReference type="SUPFAM" id="SSF51045">
    <property type="entry name" value="WW domain"/>
    <property type="match status" value="1"/>
</dbReference>